<evidence type="ECO:0000259" key="1">
    <source>
        <dbReference type="Pfam" id="PF26551"/>
    </source>
</evidence>
<organism evidence="2 3">
    <name type="scientific">Methanomethylovorans hollandica (strain DSM 15978 / NBRC 107637 / DMS1)</name>
    <dbReference type="NCBI Taxonomy" id="867904"/>
    <lineage>
        <taxon>Archaea</taxon>
        <taxon>Methanobacteriati</taxon>
        <taxon>Methanobacteriota</taxon>
        <taxon>Stenosarchaea group</taxon>
        <taxon>Methanomicrobia</taxon>
        <taxon>Methanosarcinales</taxon>
        <taxon>Methanosarcinaceae</taxon>
        <taxon>Methanomethylovorans</taxon>
    </lineage>
</organism>
<protein>
    <recommendedName>
        <fullName evidence="1">DUF8180 domain-containing protein</fullName>
    </recommendedName>
</protein>
<dbReference type="AlphaFoldDB" id="L0KXZ0"/>
<keyword evidence="3" id="KW-1185">Reference proteome</keyword>
<dbReference type="InterPro" id="IPR058493">
    <property type="entry name" value="DUF8180"/>
</dbReference>
<evidence type="ECO:0000313" key="2">
    <source>
        <dbReference type="EMBL" id="AGB48948.1"/>
    </source>
</evidence>
<dbReference type="Proteomes" id="UP000010866">
    <property type="component" value="Chromosome"/>
</dbReference>
<proteinExistence type="predicted"/>
<reference evidence="3" key="1">
    <citation type="submission" date="2012-02" db="EMBL/GenBank/DDBJ databases">
        <title>Complete sequence of chromosome of Methanomethylovorans hollandica DSM 15978.</title>
        <authorList>
            <person name="Lucas S."/>
            <person name="Copeland A."/>
            <person name="Lapidus A."/>
            <person name="Glavina del Rio T."/>
            <person name="Dalin E."/>
            <person name="Tice H."/>
            <person name="Bruce D."/>
            <person name="Goodwin L."/>
            <person name="Pitluck S."/>
            <person name="Peters L."/>
            <person name="Mikhailova N."/>
            <person name="Held B."/>
            <person name="Kyrpides N."/>
            <person name="Mavromatis K."/>
            <person name="Ivanova N."/>
            <person name="Brettin T."/>
            <person name="Detter J.C."/>
            <person name="Han C."/>
            <person name="Larimer F."/>
            <person name="Land M."/>
            <person name="Hauser L."/>
            <person name="Markowitz V."/>
            <person name="Cheng J.-F."/>
            <person name="Hugenholtz P."/>
            <person name="Woyke T."/>
            <person name="Wu D."/>
            <person name="Spring S."/>
            <person name="Schroeder M."/>
            <person name="Brambilla E."/>
            <person name="Klenk H.-P."/>
            <person name="Eisen J.A."/>
        </authorList>
    </citation>
    <scope>NUCLEOTIDE SEQUENCE [LARGE SCALE GENOMIC DNA]</scope>
    <source>
        <strain evidence="3">DSM 15978 / NBRC 107637 / DMS1</strain>
    </source>
</reference>
<dbReference type="STRING" id="867904.Metho_0695"/>
<dbReference type="Pfam" id="PF26551">
    <property type="entry name" value="DUF8180"/>
    <property type="match status" value="1"/>
</dbReference>
<accession>L0KXZ0</accession>
<dbReference type="KEGG" id="mhz:Metho_0695"/>
<sequence length="83" mass="9495">MVISPIPGKYEGSDLLTEDIDKDRILHLMEHWIEHNESHLKNFNEWSKKIGEAGYEDVAANILEAAGKMEECNQKLQQAKDSI</sequence>
<gene>
    <name evidence="2" type="ordered locus">Metho_0695</name>
</gene>
<feature type="domain" description="DUF8180" evidence="1">
    <location>
        <begin position="26"/>
        <end position="82"/>
    </location>
</feature>
<name>L0KXZ0_METHD</name>
<dbReference type="EMBL" id="CP003362">
    <property type="protein sequence ID" value="AGB48948.1"/>
    <property type="molecule type" value="Genomic_DNA"/>
</dbReference>
<dbReference type="HOGENOM" id="CLU_194241_1_0_2"/>
<evidence type="ECO:0000313" key="3">
    <source>
        <dbReference type="Proteomes" id="UP000010866"/>
    </source>
</evidence>